<keyword evidence="1" id="KW-0472">Membrane</keyword>
<accession>A0A7H9FEF4</accession>
<organism evidence="2 3">
    <name type="scientific">Streptococcus oralis subsp. oralis</name>
    <dbReference type="NCBI Taxonomy" id="1891914"/>
    <lineage>
        <taxon>Bacteria</taxon>
        <taxon>Bacillati</taxon>
        <taxon>Bacillota</taxon>
        <taxon>Bacilli</taxon>
        <taxon>Lactobacillales</taxon>
        <taxon>Streptococcaceae</taxon>
        <taxon>Streptococcus</taxon>
    </lineage>
</organism>
<dbReference type="EMBL" id="CP054135">
    <property type="protein sequence ID" value="QLL96974.1"/>
    <property type="molecule type" value="Genomic_DNA"/>
</dbReference>
<sequence length="173" mass="20421">MTDVTNIPSQGVKLSDWLSIVAIIVSCIAIIATFYLENRRLKRESESKLFQDIYFSYMKLTIPKAEAKLRFNHDSNRIDETGIDGLLSVLKNLRKKSSPYRFLDTEFYDRFTKFIENSEEFYSNKQNTVTDYQKFESFQIESRQKITELYDILNKKNQNKKGILNLLKSIFKN</sequence>
<keyword evidence="1" id="KW-0812">Transmembrane</keyword>
<feature type="transmembrane region" description="Helical" evidence="1">
    <location>
        <begin position="17"/>
        <end position="36"/>
    </location>
</feature>
<dbReference type="RefSeq" id="WP_000133072.1">
    <property type="nucleotide sequence ID" value="NZ_CP054135.1"/>
</dbReference>
<reference evidence="2 3" key="1">
    <citation type="submission" date="2020-05" db="EMBL/GenBank/DDBJ databases">
        <title>A novel sialic acid binding adhesin present in multiple species contributes to the pathogenesis of Infective endocarditis.</title>
        <authorList>
            <person name="Gaytan M.O."/>
            <person name="Singh A.K."/>
            <person name="Woodiga S.A."/>
            <person name="Patel S.A."/>
            <person name="Ann S.-S."/>
            <person name="Vera Ponce de Leon A."/>
            <person name="McGrath S."/>
            <person name="Miller A."/>
            <person name="Bush J."/>
            <person name="van der Linden M."/>
            <person name="Magrini V."/>
            <person name="Wilson R.K."/>
            <person name="Kitten T."/>
            <person name="King S.J."/>
        </authorList>
    </citation>
    <scope>NUCLEOTIDE SEQUENCE [LARGE SCALE GENOMIC DNA]</scope>
    <source>
        <strain evidence="2 3">ATCC 10557</strain>
    </source>
</reference>
<name>A0A7H9FEF4_STROR</name>
<protein>
    <submittedName>
        <fullName evidence="2">Uncharacterized protein</fullName>
    </submittedName>
</protein>
<dbReference type="AlphaFoldDB" id="A0A7H9FEF4"/>
<evidence type="ECO:0000256" key="1">
    <source>
        <dbReference type="SAM" id="Phobius"/>
    </source>
</evidence>
<proteinExistence type="predicted"/>
<evidence type="ECO:0000313" key="3">
    <source>
        <dbReference type="Proteomes" id="UP000510746"/>
    </source>
</evidence>
<evidence type="ECO:0000313" key="2">
    <source>
        <dbReference type="EMBL" id="QLL96974.1"/>
    </source>
</evidence>
<dbReference type="Proteomes" id="UP000510746">
    <property type="component" value="Chromosome"/>
</dbReference>
<keyword evidence="1" id="KW-1133">Transmembrane helix</keyword>
<gene>
    <name evidence="2" type="ORF">HRJ33_07245</name>
</gene>